<feature type="transmembrane region" description="Helical" evidence="6">
    <location>
        <begin position="381"/>
        <end position="404"/>
    </location>
</feature>
<sequence length="803" mass="91759">MLQNWLNIFIYQLKHNKLFTALNVLGLSIGIAGLIFATLYWNDEYSYDKWNPEKDKTFIVMNDVGKGNVFATNSAVTAPLLKSSTPYIEDYCYFNDYYTKETVQFNGKTEIVDKIFSAQKSFFSFFPYEFKYGNPNTVLQEPQSIVFSEETAFRLFKNENPVGKQVKYDDKTFVVRGVYRLPGKSVVMPNAVTNSIEESLVKLKNHWGFNFGLVVKLKKKTDAPLVKKALDEIFIEKNYKRQARNEGMTLELFIKTYGEPLKTIVIPFENSRLIKGSYPFPEGTGNLQFLRILMGLSIVILLLSIVNYINLATANAIKRAKEVGVRKIIGATKRQIVFQFVFETALTMLFAMLLALVIVEVSLPFYNQLLNKELVLAGSQFFVQLVVIFILVIIVSGVFPAVYISNFEVLSVLKGNFSRSKNGLWLRNSMLIVQFAIAVFFIIGSIIVYQQVQFMVEKDLGFNGSQIMNITFRAQKDKEQFARYESLKQEIKKIKNVEAVSAGAFAIGENWSSRGGLHYKNIPEVIIQQLGSDFGMLEMLGVKLVKGRFLNEKLASDTISNVLINEVAAKKMNEKNPVDKIIDWQGEKYKVVGVVKDFHYYGLDTEISPMIFFHINTQKWTQNSIESISVKVSSKDMLQTISALKNFWSKKVDSEYPFEYTFLDKNFAKTFKKYEDQRNLFALLNVVVILIAIFGLFALASFSMEGRLKEIAIRKTLGAETNILLKELSKQYVVFCIIGFFIGIAPAYLLLQKWLENFPFRIDITLLPFILAFVSLLFLTLAIVLAKAYQVTKVDVLKYLKYE</sequence>
<dbReference type="Pfam" id="PF02687">
    <property type="entry name" value="FtsX"/>
    <property type="match status" value="2"/>
</dbReference>
<evidence type="ECO:0000259" key="7">
    <source>
        <dbReference type="Pfam" id="PF02687"/>
    </source>
</evidence>
<evidence type="ECO:0000256" key="3">
    <source>
        <dbReference type="ARBA" id="ARBA00022692"/>
    </source>
</evidence>
<keyword evidence="3 6" id="KW-0812">Transmembrane</keyword>
<evidence type="ECO:0000256" key="2">
    <source>
        <dbReference type="ARBA" id="ARBA00022475"/>
    </source>
</evidence>
<evidence type="ECO:0000256" key="1">
    <source>
        <dbReference type="ARBA" id="ARBA00004651"/>
    </source>
</evidence>
<feature type="domain" description="ABC3 transporter permease C-terminal" evidence="7">
    <location>
        <begin position="684"/>
        <end position="794"/>
    </location>
</feature>
<feature type="domain" description="MacB-like periplasmic core" evidence="8">
    <location>
        <begin position="436"/>
        <end position="641"/>
    </location>
</feature>
<evidence type="ECO:0000256" key="6">
    <source>
        <dbReference type="SAM" id="Phobius"/>
    </source>
</evidence>
<dbReference type="PANTHER" id="PTHR30572">
    <property type="entry name" value="MEMBRANE COMPONENT OF TRANSPORTER-RELATED"/>
    <property type="match status" value="1"/>
</dbReference>
<feature type="domain" description="MacB-like periplasmic core" evidence="8">
    <location>
        <begin position="20"/>
        <end position="232"/>
    </location>
</feature>
<feature type="transmembrane region" description="Helical" evidence="6">
    <location>
        <begin position="21"/>
        <end position="41"/>
    </location>
</feature>
<dbReference type="Pfam" id="PF12704">
    <property type="entry name" value="MacB_PCD"/>
    <property type="match status" value="2"/>
</dbReference>
<dbReference type="InterPro" id="IPR025857">
    <property type="entry name" value="MacB_PCD"/>
</dbReference>
<reference evidence="9 10" key="1">
    <citation type="submission" date="2022-04" db="EMBL/GenBank/DDBJ databases">
        <authorList>
            <person name="Ra J.-S."/>
            <person name="Kim S.-B."/>
        </authorList>
    </citation>
    <scope>NUCLEOTIDE SEQUENCE [LARGE SCALE GENOMIC DNA]</scope>
    <source>
        <strain evidence="9 10">MMS21-Er5</strain>
    </source>
</reference>
<dbReference type="InterPro" id="IPR003838">
    <property type="entry name" value="ABC3_permease_C"/>
</dbReference>
<keyword evidence="10" id="KW-1185">Reference proteome</keyword>
<comment type="subcellular location">
    <subcellularLocation>
        <location evidence="1">Cell membrane</location>
        <topology evidence="1">Multi-pass membrane protein</topology>
    </subcellularLocation>
</comment>
<feature type="domain" description="ABC3 transporter permease C-terminal" evidence="7">
    <location>
        <begin position="296"/>
        <end position="405"/>
    </location>
</feature>
<gene>
    <name evidence="9" type="ORF">M0M44_15940</name>
</gene>
<feature type="transmembrane region" description="Helical" evidence="6">
    <location>
        <begin position="425"/>
        <end position="449"/>
    </location>
</feature>
<evidence type="ECO:0000259" key="8">
    <source>
        <dbReference type="Pfam" id="PF12704"/>
    </source>
</evidence>
<dbReference type="PANTHER" id="PTHR30572:SF18">
    <property type="entry name" value="ABC-TYPE MACROLIDE FAMILY EXPORT SYSTEM PERMEASE COMPONENT 2"/>
    <property type="match status" value="1"/>
</dbReference>
<dbReference type="RefSeq" id="WP_248726551.1">
    <property type="nucleotide sequence ID" value="NZ_CP096829.1"/>
</dbReference>
<protein>
    <submittedName>
        <fullName evidence="9">ABC transporter permease</fullName>
    </submittedName>
</protein>
<accession>A0ABY4LMC6</accession>
<evidence type="ECO:0000256" key="5">
    <source>
        <dbReference type="ARBA" id="ARBA00023136"/>
    </source>
</evidence>
<dbReference type="EMBL" id="CP096829">
    <property type="protein sequence ID" value="UPZ14247.1"/>
    <property type="molecule type" value="Genomic_DNA"/>
</dbReference>
<name>A0ABY4LMC6_9FLAO</name>
<evidence type="ECO:0000313" key="9">
    <source>
        <dbReference type="EMBL" id="UPZ14247.1"/>
    </source>
</evidence>
<feature type="transmembrane region" description="Helical" evidence="6">
    <location>
        <begin position="732"/>
        <end position="751"/>
    </location>
</feature>
<keyword evidence="4 6" id="KW-1133">Transmembrane helix</keyword>
<evidence type="ECO:0000256" key="4">
    <source>
        <dbReference type="ARBA" id="ARBA00022989"/>
    </source>
</evidence>
<organism evidence="9 10">
    <name type="scientific">Flavobacterium humidisoli</name>
    <dbReference type="NCBI Taxonomy" id="2937442"/>
    <lineage>
        <taxon>Bacteria</taxon>
        <taxon>Pseudomonadati</taxon>
        <taxon>Bacteroidota</taxon>
        <taxon>Flavobacteriia</taxon>
        <taxon>Flavobacteriales</taxon>
        <taxon>Flavobacteriaceae</taxon>
        <taxon>Flavobacterium</taxon>
    </lineage>
</organism>
<feature type="transmembrane region" description="Helical" evidence="6">
    <location>
        <begin position="336"/>
        <end position="361"/>
    </location>
</feature>
<keyword evidence="5 6" id="KW-0472">Membrane</keyword>
<keyword evidence="2" id="KW-1003">Cell membrane</keyword>
<feature type="transmembrane region" description="Helical" evidence="6">
    <location>
        <begin position="289"/>
        <end position="311"/>
    </location>
</feature>
<dbReference type="InterPro" id="IPR050250">
    <property type="entry name" value="Macrolide_Exporter_MacB"/>
</dbReference>
<feature type="transmembrane region" description="Helical" evidence="6">
    <location>
        <begin position="680"/>
        <end position="700"/>
    </location>
</feature>
<proteinExistence type="predicted"/>
<feature type="transmembrane region" description="Helical" evidence="6">
    <location>
        <begin position="766"/>
        <end position="789"/>
    </location>
</feature>
<evidence type="ECO:0000313" key="10">
    <source>
        <dbReference type="Proteomes" id="UP000829998"/>
    </source>
</evidence>
<dbReference type="Proteomes" id="UP000829998">
    <property type="component" value="Chromosome"/>
</dbReference>